<keyword evidence="4" id="KW-1185">Reference proteome</keyword>
<evidence type="ECO:0000256" key="2">
    <source>
        <dbReference type="SAM" id="SignalP"/>
    </source>
</evidence>
<feature type="chain" id="PRO_5035819557" evidence="2">
    <location>
        <begin position="18"/>
        <end position="141"/>
    </location>
</feature>
<proteinExistence type="predicted"/>
<accession>A0A8T0G047</accession>
<dbReference type="Proteomes" id="UP000807504">
    <property type="component" value="Unassembled WGS sequence"/>
</dbReference>
<organism evidence="3 4">
    <name type="scientific">Argiope bruennichi</name>
    <name type="common">Wasp spider</name>
    <name type="synonym">Aranea bruennichi</name>
    <dbReference type="NCBI Taxonomy" id="94029"/>
    <lineage>
        <taxon>Eukaryota</taxon>
        <taxon>Metazoa</taxon>
        <taxon>Ecdysozoa</taxon>
        <taxon>Arthropoda</taxon>
        <taxon>Chelicerata</taxon>
        <taxon>Arachnida</taxon>
        <taxon>Araneae</taxon>
        <taxon>Araneomorphae</taxon>
        <taxon>Entelegynae</taxon>
        <taxon>Araneoidea</taxon>
        <taxon>Araneidae</taxon>
        <taxon>Argiope</taxon>
    </lineage>
</organism>
<protein>
    <submittedName>
        <fullName evidence="3">Uncharacterized protein</fullName>
    </submittedName>
</protein>
<dbReference type="AlphaFoldDB" id="A0A8T0G047"/>
<evidence type="ECO:0000313" key="3">
    <source>
        <dbReference type="EMBL" id="KAF8795875.1"/>
    </source>
</evidence>
<evidence type="ECO:0000256" key="1">
    <source>
        <dbReference type="SAM" id="Coils"/>
    </source>
</evidence>
<comment type="caution">
    <text evidence="3">The sequence shown here is derived from an EMBL/GenBank/DDBJ whole genome shotgun (WGS) entry which is preliminary data.</text>
</comment>
<keyword evidence="2" id="KW-0732">Signal</keyword>
<evidence type="ECO:0000313" key="4">
    <source>
        <dbReference type="Proteomes" id="UP000807504"/>
    </source>
</evidence>
<reference evidence="3" key="1">
    <citation type="journal article" date="2020" name="bioRxiv">
        <title>Chromosome-level reference genome of the European wasp spider Argiope bruennichi: a resource for studies on range expansion and evolutionary adaptation.</title>
        <authorList>
            <person name="Sheffer M.M."/>
            <person name="Hoppe A."/>
            <person name="Krehenwinkel H."/>
            <person name="Uhl G."/>
            <person name="Kuss A.W."/>
            <person name="Jensen L."/>
            <person name="Jensen C."/>
            <person name="Gillespie R.G."/>
            <person name="Hoff K.J."/>
            <person name="Prost S."/>
        </authorList>
    </citation>
    <scope>NUCLEOTIDE SEQUENCE</scope>
</reference>
<sequence>MASAILIAFLIIYSASTFLTHHALVGASPPIEEATKLKEKIKKGTKLLEELNIALDSIKENIKKGIPIDKKNLDKLIEIKDRFKNLQVDPTDLSKELLENFKDRTLEAFSLILQGLNMGPMPALEKLKAGSFEDRPPSDEL</sequence>
<reference evidence="3" key="2">
    <citation type="submission" date="2020-06" db="EMBL/GenBank/DDBJ databases">
        <authorList>
            <person name="Sheffer M."/>
        </authorList>
    </citation>
    <scope>NUCLEOTIDE SEQUENCE</scope>
</reference>
<feature type="signal peptide" evidence="2">
    <location>
        <begin position="1"/>
        <end position="17"/>
    </location>
</feature>
<dbReference type="EMBL" id="JABXBU010000001">
    <property type="protein sequence ID" value="KAF8795875.1"/>
    <property type="molecule type" value="Genomic_DNA"/>
</dbReference>
<feature type="coiled-coil region" evidence="1">
    <location>
        <begin position="34"/>
        <end position="61"/>
    </location>
</feature>
<keyword evidence="1" id="KW-0175">Coiled coil</keyword>
<gene>
    <name evidence="3" type="ORF">HNY73_000326</name>
</gene>
<name>A0A8T0G047_ARGBR</name>